<dbReference type="InterPro" id="IPR018851">
    <property type="entry name" value="Borealin_N"/>
</dbReference>
<evidence type="ECO:0000313" key="4">
    <source>
        <dbReference type="Proteomes" id="UP001447188"/>
    </source>
</evidence>
<feature type="compositionally biased region" description="Polar residues" evidence="1">
    <location>
        <begin position="190"/>
        <end position="218"/>
    </location>
</feature>
<feature type="compositionally biased region" description="Low complexity" evidence="1">
    <location>
        <begin position="11"/>
        <end position="25"/>
    </location>
</feature>
<accession>A0ABR3GXR2</accession>
<feature type="compositionally biased region" description="Basic and acidic residues" evidence="1">
    <location>
        <begin position="322"/>
        <end position="334"/>
    </location>
</feature>
<organism evidence="3 4">
    <name type="scientific">Discina gigas</name>
    <dbReference type="NCBI Taxonomy" id="1032678"/>
    <lineage>
        <taxon>Eukaryota</taxon>
        <taxon>Fungi</taxon>
        <taxon>Dikarya</taxon>
        <taxon>Ascomycota</taxon>
        <taxon>Pezizomycotina</taxon>
        <taxon>Pezizomycetes</taxon>
        <taxon>Pezizales</taxon>
        <taxon>Discinaceae</taxon>
        <taxon>Discina</taxon>
    </lineage>
</organism>
<feature type="region of interest" description="Disordered" evidence="1">
    <location>
        <begin position="1"/>
        <end position="42"/>
    </location>
</feature>
<keyword evidence="4" id="KW-1185">Reference proteome</keyword>
<feature type="domain" description="Borealin N-terminal" evidence="2">
    <location>
        <begin position="58"/>
        <end position="114"/>
    </location>
</feature>
<proteinExistence type="predicted"/>
<reference evidence="3 4" key="1">
    <citation type="submission" date="2024-02" db="EMBL/GenBank/DDBJ databases">
        <title>Discinaceae phylogenomics.</title>
        <authorList>
            <person name="Dirks A.C."/>
            <person name="James T.Y."/>
        </authorList>
    </citation>
    <scope>NUCLEOTIDE SEQUENCE [LARGE SCALE GENOMIC DNA]</scope>
    <source>
        <strain evidence="3 4">ACD0624</strain>
    </source>
</reference>
<feature type="region of interest" description="Disordered" evidence="1">
    <location>
        <begin position="149"/>
        <end position="357"/>
    </location>
</feature>
<dbReference type="Proteomes" id="UP001447188">
    <property type="component" value="Unassembled WGS sequence"/>
</dbReference>
<feature type="compositionally biased region" description="Low complexity" evidence="1">
    <location>
        <begin position="219"/>
        <end position="279"/>
    </location>
</feature>
<gene>
    <name evidence="3" type="ORF">Q9L58_000658</name>
</gene>
<evidence type="ECO:0000256" key="1">
    <source>
        <dbReference type="SAM" id="MobiDB-lite"/>
    </source>
</evidence>
<dbReference type="Pfam" id="PF10444">
    <property type="entry name" value="Nbl1_Borealin_N"/>
    <property type="match status" value="1"/>
</dbReference>
<evidence type="ECO:0000313" key="3">
    <source>
        <dbReference type="EMBL" id="KAL0640376.1"/>
    </source>
</evidence>
<evidence type="ECO:0000259" key="2">
    <source>
        <dbReference type="Pfam" id="PF10444"/>
    </source>
</evidence>
<sequence>MPPLRRKKDVSPSASPARVSSSHDSPILQLSPSRSAVVKTPMKSPLRHVRHAGITKNQKSVLLENLNLEVTERAKKLRTQYLMQAKALRQRIEMRINRVPKKLWGAKMGELLAQSGSAGITGNLPVSVSTKSNVVTVREFVEDVKRLSDGVGEKENPQSARLVVSKKRTAKKTAATSAREQMPPPPIPTVANTSRALAPSPSKSNLPPTPNSPINLFCSSPPTIITVKPSTKTTTKTTTKTPRNIIPSNGSEVSNSSRPSSRATNRSSTDTAATSSGSSHENSAETRGSKTSQAKTKATAGIVSSGLKRGGVKGVGSNGSLKENRVAGVKEKKLPAAKSVKDSPVAAPGGRVLRSRK</sequence>
<name>A0ABR3GXR2_9PEZI</name>
<protein>
    <recommendedName>
        <fullName evidence="2">Borealin N-terminal domain-containing protein</fullName>
    </recommendedName>
</protein>
<dbReference type="EMBL" id="JBBBZM010000004">
    <property type="protein sequence ID" value="KAL0640376.1"/>
    <property type="molecule type" value="Genomic_DNA"/>
</dbReference>
<feature type="compositionally biased region" description="Gly residues" evidence="1">
    <location>
        <begin position="308"/>
        <end position="317"/>
    </location>
</feature>
<comment type="caution">
    <text evidence="3">The sequence shown here is derived from an EMBL/GenBank/DDBJ whole genome shotgun (WGS) entry which is preliminary data.</text>
</comment>